<dbReference type="Proteomes" id="UP000054843">
    <property type="component" value="Unassembled WGS sequence"/>
</dbReference>
<accession>A0A0V1N1J0</accession>
<evidence type="ECO:0000313" key="2">
    <source>
        <dbReference type="Proteomes" id="UP000054843"/>
    </source>
</evidence>
<comment type="caution">
    <text evidence="1">The sequence shown here is derived from an EMBL/GenBank/DDBJ whole genome shotgun (WGS) entry which is preliminary data.</text>
</comment>
<dbReference type="AlphaFoldDB" id="A0A0V1N1J0"/>
<reference evidence="1 2" key="1">
    <citation type="submission" date="2015-01" db="EMBL/GenBank/DDBJ databases">
        <title>Evolution of Trichinella species and genotypes.</title>
        <authorList>
            <person name="Korhonen P.K."/>
            <person name="Edoardo P."/>
            <person name="Giuseppe L.R."/>
            <person name="Gasser R.B."/>
        </authorList>
    </citation>
    <scope>NUCLEOTIDE SEQUENCE [LARGE SCALE GENOMIC DNA]</scope>
    <source>
        <strain evidence="1">ISS1980</strain>
    </source>
</reference>
<keyword evidence="2" id="KW-1185">Reference proteome</keyword>
<protein>
    <submittedName>
        <fullName evidence="1">Uncharacterized protein</fullName>
    </submittedName>
</protein>
<gene>
    <name evidence="1" type="ORF">T10_10396</name>
</gene>
<dbReference type="EMBL" id="JYDO01000017">
    <property type="protein sequence ID" value="KRZ77692.1"/>
    <property type="molecule type" value="Genomic_DNA"/>
</dbReference>
<organism evidence="1 2">
    <name type="scientific">Trichinella papuae</name>
    <dbReference type="NCBI Taxonomy" id="268474"/>
    <lineage>
        <taxon>Eukaryota</taxon>
        <taxon>Metazoa</taxon>
        <taxon>Ecdysozoa</taxon>
        <taxon>Nematoda</taxon>
        <taxon>Enoplea</taxon>
        <taxon>Dorylaimia</taxon>
        <taxon>Trichinellida</taxon>
        <taxon>Trichinellidae</taxon>
        <taxon>Trichinella</taxon>
    </lineage>
</organism>
<evidence type="ECO:0000313" key="1">
    <source>
        <dbReference type="EMBL" id="KRZ77692.1"/>
    </source>
</evidence>
<sequence>MNFLVTIKKSKDKQLLAVDDIPLFEALADDNILEAVEKNENEGIDVSRMYDKPDEGLSNSEAYSSLKVSLKWLEQQKEFSTT</sequence>
<name>A0A0V1N1J0_9BILA</name>
<proteinExistence type="predicted"/>